<comment type="catalytic activity">
    <reaction evidence="10">
        <text>N(6)-biotinyl-L-lysyl-[protein] + hydrogencarbonate + ATP = N(6)-carboxybiotinyl-L-lysyl-[protein] + ADP + phosphate + H(+)</text>
        <dbReference type="Rhea" id="RHEA:13501"/>
        <dbReference type="Rhea" id="RHEA-COMP:10505"/>
        <dbReference type="Rhea" id="RHEA-COMP:10506"/>
        <dbReference type="ChEBI" id="CHEBI:15378"/>
        <dbReference type="ChEBI" id="CHEBI:17544"/>
        <dbReference type="ChEBI" id="CHEBI:30616"/>
        <dbReference type="ChEBI" id="CHEBI:43474"/>
        <dbReference type="ChEBI" id="CHEBI:83144"/>
        <dbReference type="ChEBI" id="CHEBI:83145"/>
        <dbReference type="ChEBI" id="CHEBI:456216"/>
        <dbReference type="EC" id="6.3.4.14"/>
    </reaction>
</comment>
<comment type="pathway">
    <text evidence="2 10">Lipid metabolism; malonyl-CoA biosynthesis; malonyl-CoA from acetyl-CoA: step 1/1.</text>
</comment>
<dbReference type="PROSITE" id="PS00866">
    <property type="entry name" value="CPSASE_1"/>
    <property type="match status" value="1"/>
</dbReference>
<dbReference type="EMBL" id="JAHLQN010000001">
    <property type="protein sequence ID" value="MBU5626669.1"/>
    <property type="molecule type" value="Genomic_DNA"/>
</dbReference>
<keyword evidence="8" id="KW-0460">Magnesium</keyword>
<dbReference type="PROSITE" id="PS00867">
    <property type="entry name" value="CPSASE_2"/>
    <property type="match status" value="1"/>
</dbReference>
<keyword evidence="4 10" id="KW-0436">Ligase</keyword>
<keyword evidence="10" id="KW-0092">Biotin</keyword>
<evidence type="ECO:0000256" key="4">
    <source>
        <dbReference type="ARBA" id="ARBA00022598"/>
    </source>
</evidence>
<keyword evidence="14" id="KW-1185">Reference proteome</keyword>
<reference evidence="13 14" key="1">
    <citation type="submission" date="2021-06" db="EMBL/GenBank/DDBJ databases">
        <authorList>
            <person name="Sun Q."/>
            <person name="Li D."/>
        </authorList>
    </citation>
    <scope>NUCLEOTIDE SEQUENCE [LARGE SCALE GENOMIC DNA]</scope>
    <source>
        <strain evidence="13 14">MSJ-2</strain>
    </source>
</reference>
<dbReference type="InterPro" id="IPR011764">
    <property type="entry name" value="Biotin_carboxylation_dom"/>
</dbReference>
<evidence type="ECO:0000256" key="7">
    <source>
        <dbReference type="ARBA" id="ARBA00022840"/>
    </source>
</evidence>
<dbReference type="InterPro" id="IPR011761">
    <property type="entry name" value="ATP-grasp"/>
</dbReference>
<comment type="function">
    <text evidence="1 10">This protein is a component of the acetyl coenzyme A carboxylase complex; first, biotin carboxylase catalyzes the carboxylation of the carrier protein and then the transcarboxylase transfers the carboxyl group to form malonyl-CoA.</text>
</comment>
<dbReference type="InterPro" id="IPR004549">
    <property type="entry name" value="Acetyl_CoA_COase_biotin_COase"/>
</dbReference>
<dbReference type="InterPro" id="IPR051602">
    <property type="entry name" value="ACC_Biotin_Carboxylase"/>
</dbReference>
<keyword evidence="5" id="KW-0479">Metal-binding</keyword>
<comment type="subunit">
    <text evidence="3 10">Acetyl-CoA carboxylase is a heterohexamer of biotin carboxyl carrier protein, biotin carboxylase and the two subunits of carboxyl transferase in a 2:2 complex.</text>
</comment>
<dbReference type="InterPro" id="IPR005481">
    <property type="entry name" value="BC-like_N"/>
</dbReference>
<dbReference type="Pfam" id="PF02786">
    <property type="entry name" value="CPSase_L_D2"/>
    <property type="match status" value="1"/>
</dbReference>
<protein>
    <recommendedName>
        <fullName evidence="10">Biotin carboxylase</fullName>
        <ecNumber evidence="10">6.3.4.14</ecNumber>
    </recommendedName>
    <alternativeName>
        <fullName evidence="10">Acetyl-coenzyme A carboxylase biotin carboxylase subunit A</fullName>
    </alternativeName>
</protein>
<evidence type="ECO:0000313" key="13">
    <source>
        <dbReference type="EMBL" id="MBU5626669.1"/>
    </source>
</evidence>
<dbReference type="Proteomes" id="UP000787672">
    <property type="component" value="Unassembled WGS sequence"/>
</dbReference>
<dbReference type="RefSeq" id="WP_216632140.1">
    <property type="nucleotide sequence ID" value="NZ_JAHLQN010000001.1"/>
</dbReference>
<evidence type="ECO:0000256" key="6">
    <source>
        <dbReference type="ARBA" id="ARBA00022741"/>
    </source>
</evidence>
<evidence type="ECO:0000256" key="8">
    <source>
        <dbReference type="ARBA" id="ARBA00022842"/>
    </source>
</evidence>
<keyword evidence="10" id="KW-0444">Lipid biosynthesis</keyword>
<dbReference type="PROSITE" id="PS50975">
    <property type="entry name" value="ATP_GRASP"/>
    <property type="match status" value="1"/>
</dbReference>
<dbReference type="Pfam" id="PF02785">
    <property type="entry name" value="Biotin_carb_C"/>
    <property type="match status" value="1"/>
</dbReference>
<accession>A0ABS6F8Q0</accession>
<keyword evidence="10" id="KW-0276">Fatty acid metabolism</keyword>
<dbReference type="InterPro" id="IPR005479">
    <property type="entry name" value="CPAse_ATP-bd"/>
</dbReference>
<dbReference type="NCBIfam" id="NF006367">
    <property type="entry name" value="PRK08591.1"/>
    <property type="match status" value="1"/>
</dbReference>
<evidence type="ECO:0000256" key="9">
    <source>
        <dbReference type="PROSITE-ProRule" id="PRU00409"/>
    </source>
</evidence>
<dbReference type="SMART" id="SM00878">
    <property type="entry name" value="Biotin_carb_C"/>
    <property type="match status" value="1"/>
</dbReference>
<name>A0ABS6F8Q0_9FIRM</name>
<dbReference type="GO" id="GO:0004075">
    <property type="term" value="F:biotin carboxylase activity"/>
    <property type="evidence" value="ECO:0007669"/>
    <property type="project" value="UniProtKB-EC"/>
</dbReference>
<sequence>MFKRVLIANRGEIALRILRACREMDIETVAAYSQADAESLPVQLATEAVCIGPARASESYLNQDALLTAAIGTGCDAIHPGYGFLSESAGFADRCKEAGLVFIGPSGDCIRRAGSKASACALMRQAGVPTVPGSDGAVADAESALAVAEQVGYPVLVKASAGGGGRGIRRCDSPEQLISAFDEARAEALSCFGDGEMYLEKCIVNPRHIEVQILADREGRIIHLYDRDCSVQRRNQKLIEEAPARCLTAELRREMGAAAVRAAKAVGYENAGTVEFLLDESSRFYFMEINTRIQVEHGVTELITGIDLVRQQLRIAAGLPLPCTQEEVPLRGHAIECRVNAEDPGAGFRPCPGRAGFVHFPGGCGVRVDSCLYTGWVLPPYYDSLAAKLLVHAPTRLEAIRRMRRCLEELTIEGFPTNAELSHLILYHPEFLRGAYTTSFLEAQLDALLSWDRRAGEWEETL</sequence>
<comment type="caution">
    <text evidence="13">The sequence shown here is derived from an EMBL/GenBank/DDBJ whole genome shotgun (WGS) entry which is preliminary data.</text>
</comment>
<dbReference type="EC" id="6.3.4.14" evidence="10"/>
<evidence type="ECO:0000259" key="11">
    <source>
        <dbReference type="PROSITE" id="PS50975"/>
    </source>
</evidence>
<dbReference type="NCBIfam" id="TIGR00514">
    <property type="entry name" value="accC"/>
    <property type="match status" value="1"/>
</dbReference>
<feature type="domain" description="Biotin carboxylation" evidence="12">
    <location>
        <begin position="1"/>
        <end position="446"/>
    </location>
</feature>
<gene>
    <name evidence="13" type="primary">accC</name>
    <name evidence="13" type="ORF">KQI82_07035</name>
</gene>
<organism evidence="13 14">
    <name type="scientific">Dysosmobacter acutus</name>
    <dbReference type="NCBI Taxonomy" id="2841504"/>
    <lineage>
        <taxon>Bacteria</taxon>
        <taxon>Bacillati</taxon>
        <taxon>Bacillota</taxon>
        <taxon>Clostridia</taxon>
        <taxon>Eubacteriales</taxon>
        <taxon>Oscillospiraceae</taxon>
        <taxon>Dysosmobacter</taxon>
    </lineage>
</organism>
<dbReference type="PROSITE" id="PS50979">
    <property type="entry name" value="BC"/>
    <property type="match status" value="1"/>
</dbReference>
<keyword evidence="7 9" id="KW-0067">ATP-binding</keyword>
<keyword evidence="10" id="KW-0443">Lipid metabolism</keyword>
<keyword evidence="10" id="KW-0275">Fatty acid biosynthesis</keyword>
<dbReference type="PANTHER" id="PTHR48095">
    <property type="entry name" value="PYRUVATE CARBOXYLASE SUBUNIT A"/>
    <property type="match status" value="1"/>
</dbReference>
<feature type="domain" description="ATP-grasp" evidence="11">
    <location>
        <begin position="120"/>
        <end position="317"/>
    </location>
</feature>
<evidence type="ECO:0000256" key="1">
    <source>
        <dbReference type="ARBA" id="ARBA00003761"/>
    </source>
</evidence>
<evidence type="ECO:0000256" key="2">
    <source>
        <dbReference type="ARBA" id="ARBA00004956"/>
    </source>
</evidence>
<evidence type="ECO:0000256" key="10">
    <source>
        <dbReference type="RuleBase" id="RU365063"/>
    </source>
</evidence>
<proteinExistence type="predicted"/>
<evidence type="ECO:0000259" key="12">
    <source>
        <dbReference type="PROSITE" id="PS50979"/>
    </source>
</evidence>
<keyword evidence="6 9" id="KW-0547">Nucleotide-binding</keyword>
<dbReference type="InterPro" id="IPR005482">
    <property type="entry name" value="Biotin_COase_C"/>
</dbReference>
<dbReference type="Pfam" id="PF00289">
    <property type="entry name" value="Biotin_carb_N"/>
    <property type="match status" value="1"/>
</dbReference>
<dbReference type="PANTHER" id="PTHR48095:SF2">
    <property type="entry name" value="BIOTIN CARBOXYLASE, CHLOROPLASTIC"/>
    <property type="match status" value="1"/>
</dbReference>
<evidence type="ECO:0000256" key="3">
    <source>
        <dbReference type="ARBA" id="ARBA00011750"/>
    </source>
</evidence>
<evidence type="ECO:0000313" key="14">
    <source>
        <dbReference type="Proteomes" id="UP000787672"/>
    </source>
</evidence>
<evidence type="ECO:0000256" key="5">
    <source>
        <dbReference type="ARBA" id="ARBA00022723"/>
    </source>
</evidence>